<dbReference type="AlphaFoldDB" id="A0A0V1A8R6"/>
<protein>
    <submittedName>
        <fullName evidence="1">Uncharacterized protein</fullName>
    </submittedName>
</protein>
<organism evidence="1 2">
    <name type="scientific">Trichinella britovi</name>
    <name type="common">Parasitic roundworm</name>
    <dbReference type="NCBI Taxonomy" id="45882"/>
    <lineage>
        <taxon>Eukaryota</taxon>
        <taxon>Metazoa</taxon>
        <taxon>Ecdysozoa</taxon>
        <taxon>Nematoda</taxon>
        <taxon>Enoplea</taxon>
        <taxon>Dorylaimia</taxon>
        <taxon>Trichinellida</taxon>
        <taxon>Trichinellidae</taxon>
        <taxon>Trichinella</taxon>
    </lineage>
</organism>
<dbReference type="EMBL" id="JYDI01003447">
    <property type="protein sequence ID" value="KRY21165.1"/>
    <property type="molecule type" value="Genomic_DNA"/>
</dbReference>
<gene>
    <name evidence="1" type="ORF">T03_14300</name>
</gene>
<accession>A0A0V1A8R6</accession>
<reference evidence="1 2" key="1">
    <citation type="submission" date="2015-01" db="EMBL/GenBank/DDBJ databases">
        <title>Evolution of Trichinella species and genotypes.</title>
        <authorList>
            <person name="Korhonen P.K."/>
            <person name="Edoardo P."/>
            <person name="Giuseppe L.R."/>
            <person name="Gasser R.B."/>
        </authorList>
    </citation>
    <scope>NUCLEOTIDE SEQUENCE [LARGE SCALE GENOMIC DNA]</scope>
    <source>
        <strain evidence="1">ISS120</strain>
    </source>
</reference>
<name>A0A0V1A8R6_TRIBR</name>
<evidence type="ECO:0000313" key="2">
    <source>
        <dbReference type="Proteomes" id="UP000054653"/>
    </source>
</evidence>
<evidence type="ECO:0000313" key="1">
    <source>
        <dbReference type="EMBL" id="KRY21165.1"/>
    </source>
</evidence>
<comment type="caution">
    <text evidence="1">The sequence shown here is derived from an EMBL/GenBank/DDBJ whole genome shotgun (WGS) entry which is preliminary data.</text>
</comment>
<keyword evidence="2" id="KW-1185">Reference proteome</keyword>
<proteinExistence type="predicted"/>
<dbReference type="Proteomes" id="UP000054653">
    <property type="component" value="Unassembled WGS sequence"/>
</dbReference>
<sequence>MTYEANSNNHNVIVAVKHRNDQITQCRTLVPHLNSTKCT</sequence>